<dbReference type="PANTHER" id="PTHR44936">
    <property type="entry name" value="SENSOR PROTEIN CREC"/>
    <property type="match status" value="1"/>
</dbReference>
<dbReference type="HOGENOM" id="CLU_568270_0_0_9"/>
<sequence>MLKIRNRIALLYSLLTIVLIIICIILFYCFLKININRQPIISSLIFNKNLPIQTESVTAKKPSKNLDASGKNSNVIILKEGQKNVNNNSNVDNIDNSSSSIQLTGQNFENIFMNTLYNRFIIIILIVIAIILVINFILSRQYASFALKPLIEFTGKVKNQGNFKTIELIRPSKTKDEIYDLTVAYNEALSKIKLSYENLQRLNSYASHELRNSLAVLRAKIEIGEDTKEIAQYIDGLNGVITDILAMSTFSLSNNKESVDLALVCAKIVDEYTVIFNNIKFNMPEEGVETIKGKEIWIERCIANLIDNAMKFVDENKTSNEINIQVSENDTNIIVEVYDNGIGIDEFKFDEIFTPYYGTKSRTSTGIGLAYVKHVMDLHKGRVLVESKKGEYSKFSLVFIK</sequence>
<evidence type="ECO:0000256" key="1">
    <source>
        <dbReference type="ARBA" id="ARBA00000085"/>
    </source>
</evidence>
<dbReference type="RefSeq" id="WP_015614334.1">
    <property type="nucleotide sequence ID" value="NC_021182.1"/>
</dbReference>
<dbReference type="PROSITE" id="PS50109">
    <property type="entry name" value="HIS_KIN"/>
    <property type="match status" value="1"/>
</dbReference>
<comment type="subcellular location">
    <subcellularLocation>
        <location evidence="2">Cell membrane</location>
        <topology evidence="2">Multi-pass membrane protein</topology>
    </subcellularLocation>
</comment>
<dbReference type="InterPro" id="IPR036890">
    <property type="entry name" value="HATPase_C_sf"/>
</dbReference>
<dbReference type="CDD" id="cd00075">
    <property type="entry name" value="HATPase"/>
    <property type="match status" value="1"/>
</dbReference>
<feature type="transmembrane region" description="Helical" evidence="10">
    <location>
        <begin position="12"/>
        <end position="31"/>
    </location>
</feature>
<dbReference type="PRINTS" id="PR00344">
    <property type="entry name" value="BCTRLSENSOR"/>
</dbReference>
<dbReference type="InterPro" id="IPR036097">
    <property type="entry name" value="HisK_dim/P_sf"/>
</dbReference>
<keyword evidence="13" id="KW-1185">Reference proteome</keyword>
<feature type="domain" description="Histidine kinase" evidence="11">
    <location>
        <begin position="205"/>
        <end position="401"/>
    </location>
</feature>
<dbReference type="PATRIC" id="fig|86416.3.peg.993"/>
<dbReference type="InterPro" id="IPR050980">
    <property type="entry name" value="2C_sensor_his_kinase"/>
</dbReference>
<dbReference type="OrthoDB" id="1891378at2"/>
<evidence type="ECO:0000256" key="3">
    <source>
        <dbReference type="ARBA" id="ARBA00012438"/>
    </source>
</evidence>
<keyword evidence="8" id="KW-0902">Two-component regulatory system</keyword>
<reference evidence="12 13" key="1">
    <citation type="submission" date="2012-01" db="EMBL/GenBank/DDBJ databases">
        <title>Complete sequence of chromosome of Clostridium pasteurianum BC1.</title>
        <authorList>
            <consortium name="US DOE Joint Genome Institute"/>
            <person name="Lucas S."/>
            <person name="Han J."/>
            <person name="Lapidus A."/>
            <person name="Cheng J.-F."/>
            <person name="Goodwin L."/>
            <person name="Pitluck S."/>
            <person name="Peters L."/>
            <person name="Mikhailova N."/>
            <person name="Teshima H."/>
            <person name="Detter J.C."/>
            <person name="Han C."/>
            <person name="Tapia R."/>
            <person name="Land M."/>
            <person name="Hauser L."/>
            <person name="Kyrpides N."/>
            <person name="Ivanova N."/>
            <person name="Pagani I."/>
            <person name="Dunn J."/>
            <person name="Taghavi S."/>
            <person name="Francis A."/>
            <person name="van der Lelie D."/>
            <person name="Woyke T."/>
        </authorList>
    </citation>
    <scope>NUCLEOTIDE SEQUENCE [LARGE SCALE GENOMIC DNA]</scope>
    <source>
        <strain evidence="12 13">BC1</strain>
    </source>
</reference>
<proteinExistence type="predicted"/>
<evidence type="ECO:0000256" key="8">
    <source>
        <dbReference type="ARBA" id="ARBA00023012"/>
    </source>
</evidence>
<name>R4K8R6_CLOPA</name>
<dbReference type="SMART" id="SM00387">
    <property type="entry name" value="HATPase_c"/>
    <property type="match status" value="1"/>
</dbReference>
<dbReference type="Proteomes" id="UP000013523">
    <property type="component" value="Chromosome"/>
</dbReference>
<keyword evidence="9" id="KW-0843">Virulence</keyword>
<dbReference type="AlphaFoldDB" id="R4K8R6"/>
<gene>
    <name evidence="12" type="ORF">Clopa_0999</name>
</gene>
<keyword evidence="7 12" id="KW-0418">Kinase</keyword>
<organism evidence="12 13">
    <name type="scientific">Clostridium pasteurianum BC1</name>
    <dbReference type="NCBI Taxonomy" id="86416"/>
    <lineage>
        <taxon>Bacteria</taxon>
        <taxon>Bacillati</taxon>
        <taxon>Bacillota</taxon>
        <taxon>Clostridia</taxon>
        <taxon>Eubacteriales</taxon>
        <taxon>Clostridiaceae</taxon>
        <taxon>Clostridium</taxon>
    </lineage>
</organism>
<evidence type="ECO:0000256" key="9">
    <source>
        <dbReference type="ARBA" id="ARBA00023026"/>
    </source>
</evidence>
<evidence type="ECO:0000313" key="13">
    <source>
        <dbReference type="Proteomes" id="UP000013523"/>
    </source>
</evidence>
<dbReference type="PANTHER" id="PTHR44936:SF9">
    <property type="entry name" value="SENSOR PROTEIN CREC"/>
    <property type="match status" value="1"/>
</dbReference>
<dbReference type="InterPro" id="IPR004358">
    <property type="entry name" value="Sig_transdc_His_kin-like_C"/>
</dbReference>
<keyword evidence="10" id="KW-1133">Transmembrane helix</keyword>
<dbReference type="GO" id="GO:0000155">
    <property type="term" value="F:phosphorelay sensor kinase activity"/>
    <property type="evidence" value="ECO:0007669"/>
    <property type="project" value="InterPro"/>
</dbReference>
<dbReference type="GO" id="GO:0005886">
    <property type="term" value="C:plasma membrane"/>
    <property type="evidence" value="ECO:0007669"/>
    <property type="project" value="UniProtKB-SubCell"/>
</dbReference>
<feature type="transmembrane region" description="Helical" evidence="10">
    <location>
        <begin position="116"/>
        <end position="138"/>
    </location>
</feature>
<evidence type="ECO:0000256" key="4">
    <source>
        <dbReference type="ARBA" id="ARBA00022475"/>
    </source>
</evidence>
<evidence type="ECO:0000256" key="10">
    <source>
        <dbReference type="SAM" id="Phobius"/>
    </source>
</evidence>
<evidence type="ECO:0000313" key="12">
    <source>
        <dbReference type="EMBL" id="AGK96010.1"/>
    </source>
</evidence>
<protein>
    <recommendedName>
        <fullName evidence="3">histidine kinase</fullName>
        <ecNumber evidence="3">2.7.13.3</ecNumber>
    </recommendedName>
</protein>
<dbReference type="STRING" id="86416.Clopa_0999"/>
<dbReference type="Gene3D" id="3.30.565.10">
    <property type="entry name" value="Histidine kinase-like ATPase, C-terminal domain"/>
    <property type="match status" value="1"/>
</dbReference>
<evidence type="ECO:0000256" key="6">
    <source>
        <dbReference type="ARBA" id="ARBA00022679"/>
    </source>
</evidence>
<keyword evidence="5" id="KW-0597">Phosphoprotein</keyword>
<keyword evidence="10" id="KW-0812">Transmembrane</keyword>
<accession>R4K8R6</accession>
<dbReference type="SUPFAM" id="SSF55874">
    <property type="entry name" value="ATPase domain of HSP90 chaperone/DNA topoisomerase II/histidine kinase"/>
    <property type="match status" value="1"/>
</dbReference>
<dbReference type="InterPro" id="IPR005467">
    <property type="entry name" value="His_kinase_dom"/>
</dbReference>
<keyword evidence="6" id="KW-0808">Transferase</keyword>
<keyword evidence="10" id="KW-0472">Membrane</keyword>
<dbReference type="KEGG" id="cpas:Clopa_0999"/>
<evidence type="ECO:0000259" key="11">
    <source>
        <dbReference type="PROSITE" id="PS50109"/>
    </source>
</evidence>
<dbReference type="eggNOG" id="COG0642">
    <property type="taxonomic scope" value="Bacteria"/>
</dbReference>
<evidence type="ECO:0000256" key="7">
    <source>
        <dbReference type="ARBA" id="ARBA00022777"/>
    </source>
</evidence>
<keyword evidence="4" id="KW-1003">Cell membrane</keyword>
<dbReference type="EMBL" id="CP003261">
    <property type="protein sequence ID" value="AGK96010.1"/>
    <property type="molecule type" value="Genomic_DNA"/>
</dbReference>
<comment type="catalytic activity">
    <reaction evidence="1">
        <text>ATP + protein L-histidine = ADP + protein N-phospho-L-histidine.</text>
        <dbReference type="EC" id="2.7.13.3"/>
    </reaction>
</comment>
<dbReference type="Pfam" id="PF02518">
    <property type="entry name" value="HATPase_c"/>
    <property type="match status" value="1"/>
</dbReference>
<dbReference type="EC" id="2.7.13.3" evidence="3"/>
<evidence type="ECO:0000256" key="2">
    <source>
        <dbReference type="ARBA" id="ARBA00004651"/>
    </source>
</evidence>
<dbReference type="Gene3D" id="1.10.287.130">
    <property type="match status" value="1"/>
</dbReference>
<dbReference type="SUPFAM" id="SSF47384">
    <property type="entry name" value="Homodimeric domain of signal transducing histidine kinase"/>
    <property type="match status" value="1"/>
</dbReference>
<dbReference type="InterPro" id="IPR003661">
    <property type="entry name" value="HisK_dim/P_dom"/>
</dbReference>
<dbReference type="CDD" id="cd00082">
    <property type="entry name" value="HisKA"/>
    <property type="match status" value="1"/>
</dbReference>
<dbReference type="InterPro" id="IPR003594">
    <property type="entry name" value="HATPase_dom"/>
</dbReference>
<evidence type="ECO:0000256" key="5">
    <source>
        <dbReference type="ARBA" id="ARBA00022553"/>
    </source>
</evidence>